<dbReference type="OrthoDB" id="2593732at2759"/>
<evidence type="ECO:0000256" key="7">
    <source>
        <dbReference type="SAM" id="Phobius"/>
    </source>
</evidence>
<keyword evidence="10" id="KW-1185">Reference proteome</keyword>
<name>A0A9P4IV84_9PEZI</name>
<dbReference type="EMBL" id="ML996092">
    <property type="protein sequence ID" value="KAF2149105.1"/>
    <property type="molecule type" value="Genomic_DNA"/>
</dbReference>
<keyword evidence="2" id="KW-0862">Zinc</keyword>
<keyword evidence="6" id="KW-0539">Nucleus</keyword>
<dbReference type="GO" id="GO:0003677">
    <property type="term" value="F:DNA binding"/>
    <property type="evidence" value="ECO:0007669"/>
    <property type="project" value="UniProtKB-KW"/>
</dbReference>
<accession>A0A9P4IV84</accession>
<keyword evidence="4" id="KW-0238">DNA-binding</keyword>
<evidence type="ECO:0000256" key="6">
    <source>
        <dbReference type="ARBA" id="ARBA00023242"/>
    </source>
</evidence>
<organism evidence="9 10">
    <name type="scientific">Myriangium duriaei CBS 260.36</name>
    <dbReference type="NCBI Taxonomy" id="1168546"/>
    <lineage>
        <taxon>Eukaryota</taxon>
        <taxon>Fungi</taxon>
        <taxon>Dikarya</taxon>
        <taxon>Ascomycota</taxon>
        <taxon>Pezizomycotina</taxon>
        <taxon>Dothideomycetes</taxon>
        <taxon>Dothideomycetidae</taxon>
        <taxon>Myriangiales</taxon>
        <taxon>Myriangiaceae</taxon>
        <taxon>Myriangium</taxon>
    </lineage>
</organism>
<keyword evidence="7" id="KW-0812">Transmembrane</keyword>
<sequence>MHSKKLAPSHARLLERLHVSQADSNVVTNLFAVFGYLMVFPSVAIAPLITYTIRLLNTFPRLSFLTNGVQWNHASASVPPDTFDGSDWTDWKILARTRRVKCGEERPVCQRCVTAGYICKGYDTPDQAVRKNESLSISPTCAVARSPSTQIFASEQEYQAFSLFRHTTIQQLCGFHIVDLWTYHAPQTACLDPGIRHGLVALAAVHDCYNNNGISTPDREEFALEHYILAIKSHLITMSSTDSSECTRKSIISCIIFVCIELLHGRMGSAALLINQGVKLLKDTYGDFKFRDMKDVEHTFRRLQLQVVKLYGSKGQEYIADSPENPSFWPTPRAFRTFTEAKDFLDFLIYVASHEVEDIDPFVVAQGDPGDVLEAGTRLQQWSDAFDALSETETQDGGVNEVRAANVLKAQRMLYYCVTAIPHPRQAIDAELVWDQYVPLLENIVATAESTFGINWRDDIRPLDETSAEQSLSTRTFDRRIKRTFTLDTGAVAPMYDVACRCRDPIIRRRAVNVLRLTARQEGLFDGFLAGRIAYRVILMEERGLTSVQSCSDIPLQNRILRVRRDIHPEQRKIDLWFYPYTGIDEPIACETIDF</sequence>
<evidence type="ECO:0000256" key="3">
    <source>
        <dbReference type="ARBA" id="ARBA00023015"/>
    </source>
</evidence>
<keyword evidence="1" id="KW-0479">Metal-binding</keyword>
<keyword evidence="5" id="KW-0804">Transcription</keyword>
<proteinExistence type="predicted"/>
<dbReference type="PANTHER" id="PTHR36206:SF12">
    <property type="entry name" value="ASPERCRYPTIN BIOSYNTHESIS CLUSTER-SPECIFIC TRANSCRIPTION REGULATOR ATNN-RELATED"/>
    <property type="match status" value="1"/>
</dbReference>
<comment type="caution">
    <text evidence="9">The sequence shown here is derived from an EMBL/GenBank/DDBJ whole genome shotgun (WGS) entry which is preliminary data.</text>
</comment>
<dbReference type="GO" id="GO:0008270">
    <property type="term" value="F:zinc ion binding"/>
    <property type="evidence" value="ECO:0007669"/>
    <property type="project" value="InterPro"/>
</dbReference>
<evidence type="ECO:0000313" key="9">
    <source>
        <dbReference type="EMBL" id="KAF2149105.1"/>
    </source>
</evidence>
<dbReference type="AlphaFoldDB" id="A0A9P4IV84"/>
<evidence type="ECO:0000259" key="8">
    <source>
        <dbReference type="Pfam" id="PF00172"/>
    </source>
</evidence>
<dbReference type="PANTHER" id="PTHR36206">
    <property type="entry name" value="ASPERCRYPTIN BIOSYNTHESIS CLUSTER-SPECIFIC TRANSCRIPTION REGULATOR ATNN-RELATED"/>
    <property type="match status" value="1"/>
</dbReference>
<dbReference type="Pfam" id="PF00172">
    <property type="entry name" value="Zn_clus"/>
    <property type="match status" value="1"/>
</dbReference>
<dbReference type="GO" id="GO:0000981">
    <property type="term" value="F:DNA-binding transcription factor activity, RNA polymerase II-specific"/>
    <property type="evidence" value="ECO:0007669"/>
    <property type="project" value="InterPro"/>
</dbReference>
<dbReference type="InterPro" id="IPR036864">
    <property type="entry name" value="Zn2-C6_fun-type_DNA-bd_sf"/>
</dbReference>
<evidence type="ECO:0000256" key="4">
    <source>
        <dbReference type="ARBA" id="ARBA00023125"/>
    </source>
</evidence>
<dbReference type="InterPro" id="IPR052360">
    <property type="entry name" value="Transcr_Regulatory_Proteins"/>
</dbReference>
<dbReference type="Proteomes" id="UP000799439">
    <property type="component" value="Unassembled WGS sequence"/>
</dbReference>
<reference evidence="9" key="1">
    <citation type="journal article" date="2020" name="Stud. Mycol.">
        <title>101 Dothideomycetes genomes: a test case for predicting lifestyles and emergence of pathogens.</title>
        <authorList>
            <person name="Haridas S."/>
            <person name="Albert R."/>
            <person name="Binder M."/>
            <person name="Bloem J."/>
            <person name="Labutti K."/>
            <person name="Salamov A."/>
            <person name="Andreopoulos B."/>
            <person name="Baker S."/>
            <person name="Barry K."/>
            <person name="Bills G."/>
            <person name="Bluhm B."/>
            <person name="Cannon C."/>
            <person name="Castanera R."/>
            <person name="Culley D."/>
            <person name="Daum C."/>
            <person name="Ezra D."/>
            <person name="Gonzalez J."/>
            <person name="Henrissat B."/>
            <person name="Kuo A."/>
            <person name="Liang C."/>
            <person name="Lipzen A."/>
            <person name="Lutzoni F."/>
            <person name="Magnuson J."/>
            <person name="Mondo S."/>
            <person name="Nolan M."/>
            <person name="Ohm R."/>
            <person name="Pangilinan J."/>
            <person name="Park H.-J."/>
            <person name="Ramirez L."/>
            <person name="Alfaro M."/>
            <person name="Sun H."/>
            <person name="Tritt A."/>
            <person name="Yoshinaga Y."/>
            <person name="Zwiers L.-H."/>
            <person name="Turgeon B."/>
            <person name="Goodwin S."/>
            <person name="Spatafora J."/>
            <person name="Crous P."/>
            <person name="Grigoriev I."/>
        </authorList>
    </citation>
    <scope>NUCLEOTIDE SEQUENCE</scope>
    <source>
        <strain evidence="9">CBS 260.36</strain>
    </source>
</reference>
<gene>
    <name evidence="9" type="ORF">K461DRAFT_316012</name>
</gene>
<evidence type="ECO:0000256" key="5">
    <source>
        <dbReference type="ARBA" id="ARBA00023163"/>
    </source>
</evidence>
<protein>
    <recommendedName>
        <fullName evidence="8">Zn(2)-C6 fungal-type domain-containing protein</fullName>
    </recommendedName>
</protein>
<keyword evidence="7" id="KW-1133">Transmembrane helix</keyword>
<dbReference type="SUPFAM" id="SSF57701">
    <property type="entry name" value="Zn2/Cys6 DNA-binding domain"/>
    <property type="match status" value="1"/>
</dbReference>
<evidence type="ECO:0000256" key="2">
    <source>
        <dbReference type="ARBA" id="ARBA00022833"/>
    </source>
</evidence>
<keyword evidence="7" id="KW-0472">Membrane</keyword>
<feature type="transmembrane region" description="Helical" evidence="7">
    <location>
        <begin position="30"/>
        <end position="53"/>
    </location>
</feature>
<keyword evidence="3" id="KW-0805">Transcription regulation</keyword>
<dbReference type="InterPro" id="IPR001138">
    <property type="entry name" value="Zn2Cys6_DnaBD"/>
</dbReference>
<evidence type="ECO:0000256" key="1">
    <source>
        <dbReference type="ARBA" id="ARBA00022723"/>
    </source>
</evidence>
<feature type="domain" description="Zn(2)-C6 fungal-type" evidence="8">
    <location>
        <begin position="96"/>
        <end position="127"/>
    </location>
</feature>
<evidence type="ECO:0000313" key="10">
    <source>
        <dbReference type="Proteomes" id="UP000799439"/>
    </source>
</evidence>
<dbReference type="CDD" id="cd00067">
    <property type="entry name" value="GAL4"/>
    <property type="match status" value="1"/>
</dbReference>